<protein>
    <recommendedName>
        <fullName evidence="3">Peptidase S9 prolyl oligopeptidase catalytic domain-containing protein</fullName>
    </recommendedName>
</protein>
<sequence length="57" mass="6419">MLHGDLDKPVPLEQSELLKQLLDKYGVENQLFVEQGVGHSAPVFDTEKCVSEVVYFV</sequence>
<organism evidence="1 2">
    <name type="scientific">Vibrio diazotrophicus</name>
    <dbReference type="NCBI Taxonomy" id="685"/>
    <lineage>
        <taxon>Bacteria</taxon>
        <taxon>Pseudomonadati</taxon>
        <taxon>Pseudomonadota</taxon>
        <taxon>Gammaproteobacteria</taxon>
        <taxon>Vibrionales</taxon>
        <taxon>Vibrionaceae</taxon>
        <taxon>Vibrio</taxon>
    </lineage>
</organism>
<gene>
    <name evidence="1" type="ORF">DET48_14914</name>
</gene>
<accession>A0A329DW33</accession>
<evidence type="ECO:0008006" key="3">
    <source>
        <dbReference type="Google" id="ProtNLM"/>
    </source>
</evidence>
<dbReference type="InterPro" id="IPR029058">
    <property type="entry name" value="AB_hydrolase_fold"/>
</dbReference>
<proteinExistence type="predicted"/>
<dbReference type="Gene3D" id="3.40.50.1820">
    <property type="entry name" value="alpha/beta hydrolase"/>
    <property type="match status" value="1"/>
</dbReference>
<name>A0A329DW33_VIBDI</name>
<dbReference type="EMBL" id="QLTR01000049">
    <property type="protein sequence ID" value="RAS54647.1"/>
    <property type="molecule type" value="Genomic_DNA"/>
</dbReference>
<evidence type="ECO:0000313" key="2">
    <source>
        <dbReference type="Proteomes" id="UP000248729"/>
    </source>
</evidence>
<dbReference type="Proteomes" id="UP000248729">
    <property type="component" value="Unassembled WGS sequence"/>
</dbReference>
<dbReference type="AlphaFoldDB" id="A0A329DW33"/>
<comment type="caution">
    <text evidence="1">The sequence shown here is derived from an EMBL/GenBank/DDBJ whole genome shotgun (WGS) entry which is preliminary data.</text>
</comment>
<reference evidence="1 2" key="1">
    <citation type="submission" date="2018-06" db="EMBL/GenBank/DDBJ databases">
        <title>Freshwater and sediment microbial communities from various areas in North America, analyzing microbe dynamics in response to fracking.</title>
        <authorList>
            <person name="Lamendella R."/>
        </authorList>
    </citation>
    <scope>NUCLEOTIDE SEQUENCE [LARGE SCALE GENOMIC DNA]</scope>
    <source>
        <strain evidence="1 2">99A</strain>
    </source>
</reference>
<evidence type="ECO:0000313" key="1">
    <source>
        <dbReference type="EMBL" id="RAS54647.1"/>
    </source>
</evidence>
<dbReference type="SUPFAM" id="SSF53474">
    <property type="entry name" value="alpha/beta-Hydrolases"/>
    <property type="match status" value="1"/>
</dbReference>